<proteinExistence type="predicted"/>
<evidence type="ECO:0000256" key="1">
    <source>
        <dbReference type="ARBA" id="ARBA00023015"/>
    </source>
</evidence>
<accession>A0ABT0UDG2</accession>
<comment type="caution">
    <text evidence="7">The sequence shown here is derived from an EMBL/GenBank/DDBJ whole genome shotgun (WGS) entry which is preliminary data.</text>
</comment>
<name>A0ABT0UDG2_9BACT</name>
<keyword evidence="3" id="KW-0238">DNA-binding</keyword>
<dbReference type="InterPro" id="IPR013249">
    <property type="entry name" value="RNA_pol_sigma70_r4_t2"/>
</dbReference>
<keyword evidence="4" id="KW-0804">Transcription</keyword>
<dbReference type="Gene3D" id="1.10.1740.10">
    <property type="match status" value="1"/>
</dbReference>
<dbReference type="PANTHER" id="PTHR30385">
    <property type="entry name" value="SIGMA FACTOR F FLAGELLAR"/>
    <property type="match status" value="1"/>
</dbReference>
<dbReference type="InterPro" id="IPR014284">
    <property type="entry name" value="RNA_pol_sigma-70_dom"/>
</dbReference>
<dbReference type="SUPFAM" id="SSF88659">
    <property type="entry name" value="Sigma3 and sigma4 domains of RNA polymerase sigma factors"/>
    <property type="match status" value="1"/>
</dbReference>
<dbReference type="PANTHER" id="PTHR30385:SF8">
    <property type="entry name" value="RNA POLYMERASE SIGMA-E FACTOR"/>
    <property type="match status" value="1"/>
</dbReference>
<dbReference type="InterPro" id="IPR036388">
    <property type="entry name" value="WH-like_DNA-bd_sf"/>
</dbReference>
<dbReference type="EMBL" id="JAMQBK010000127">
    <property type="protein sequence ID" value="MCM2375087.1"/>
    <property type="molecule type" value="Genomic_DNA"/>
</dbReference>
<feature type="region of interest" description="Disordered" evidence="5">
    <location>
        <begin position="123"/>
        <end position="144"/>
    </location>
</feature>
<keyword evidence="2" id="KW-0731">Sigma factor</keyword>
<sequence length="210" mass="23833">MNKSQQRQATRLLRLAQSGDAASLDTLLASYIGYLKVLSHSQLDPRIRVRLSASDLVQESLLEAHRDFTKFVGTTPAEFTGWLRKILVHNAARAVETHLLAEKRDFRRERPFELLHKAADESHDRLSSMTAAHGRGPASEAEHQDDLTLLSDAIEQLPEEYREVIVLRHVEGLKFTDIAARMDRTAGAARMLWMRAIEKLREAMSDVTHE</sequence>
<keyword evidence="1" id="KW-0805">Transcription regulation</keyword>
<feature type="domain" description="RNA polymerase sigma factor 70 region 4 type 2" evidence="6">
    <location>
        <begin position="149"/>
        <end position="200"/>
    </location>
</feature>
<organism evidence="7 8">
    <name type="scientific">Aporhodopirellula aestuarii</name>
    <dbReference type="NCBI Taxonomy" id="2950107"/>
    <lineage>
        <taxon>Bacteria</taxon>
        <taxon>Pseudomonadati</taxon>
        <taxon>Planctomycetota</taxon>
        <taxon>Planctomycetia</taxon>
        <taxon>Pirellulales</taxon>
        <taxon>Pirellulaceae</taxon>
        <taxon>Aporhodopirellula</taxon>
    </lineage>
</organism>
<dbReference type="InterPro" id="IPR013324">
    <property type="entry name" value="RNA_pol_sigma_r3/r4-like"/>
</dbReference>
<dbReference type="InterPro" id="IPR014326">
    <property type="entry name" value="RNA_pol_sigma-70_Plancto"/>
</dbReference>
<keyword evidence="8" id="KW-1185">Reference proteome</keyword>
<protein>
    <submittedName>
        <fullName evidence="7">Sigma-70 family RNA polymerase sigma factor</fullName>
    </submittedName>
</protein>
<evidence type="ECO:0000256" key="2">
    <source>
        <dbReference type="ARBA" id="ARBA00023082"/>
    </source>
</evidence>
<dbReference type="NCBIfam" id="TIGR02937">
    <property type="entry name" value="sigma70-ECF"/>
    <property type="match status" value="1"/>
</dbReference>
<evidence type="ECO:0000256" key="5">
    <source>
        <dbReference type="SAM" id="MobiDB-lite"/>
    </source>
</evidence>
<evidence type="ECO:0000256" key="4">
    <source>
        <dbReference type="ARBA" id="ARBA00023163"/>
    </source>
</evidence>
<dbReference type="CDD" id="cd06171">
    <property type="entry name" value="Sigma70_r4"/>
    <property type="match status" value="1"/>
</dbReference>
<evidence type="ECO:0000313" key="7">
    <source>
        <dbReference type="EMBL" id="MCM2375087.1"/>
    </source>
</evidence>
<dbReference type="Proteomes" id="UP001202961">
    <property type="component" value="Unassembled WGS sequence"/>
</dbReference>
<dbReference type="Gene3D" id="1.10.10.10">
    <property type="entry name" value="Winged helix-like DNA-binding domain superfamily/Winged helix DNA-binding domain"/>
    <property type="match status" value="1"/>
</dbReference>
<dbReference type="SUPFAM" id="SSF88946">
    <property type="entry name" value="Sigma2 domain of RNA polymerase sigma factors"/>
    <property type="match status" value="1"/>
</dbReference>
<dbReference type="Pfam" id="PF08281">
    <property type="entry name" value="Sigma70_r4_2"/>
    <property type="match status" value="1"/>
</dbReference>
<evidence type="ECO:0000313" key="8">
    <source>
        <dbReference type="Proteomes" id="UP001202961"/>
    </source>
</evidence>
<dbReference type="NCBIfam" id="TIGR02984">
    <property type="entry name" value="Sig-70_plancto1"/>
    <property type="match status" value="1"/>
</dbReference>
<reference evidence="7 8" key="1">
    <citation type="journal article" date="2022" name="Syst. Appl. Microbiol.">
        <title>Rhodopirellula aestuarii sp. nov., a novel member of the genus Rhodopirellula isolated from brackish sediments collected in the Tagus River estuary, Portugal.</title>
        <authorList>
            <person name="Vitorino I.R."/>
            <person name="Klimek D."/>
            <person name="Calusinska M."/>
            <person name="Lobo-da-Cunha A."/>
            <person name="Vasconcelos V."/>
            <person name="Lage O.M."/>
        </authorList>
    </citation>
    <scope>NUCLEOTIDE SEQUENCE [LARGE SCALE GENOMIC DNA]</scope>
    <source>
        <strain evidence="7 8">ICT_H3.1</strain>
    </source>
</reference>
<evidence type="ECO:0000256" key="3">
    <source>
        <dbReference type="ARBA" id="ARBA00023125"/>
    </source>
</evidence>
<gene>
    <name evidence="7" type="ORF">NB063_31075</name>
</gene>
<dbReference type="InterPro" id="IPR013325">
    <property type="entry name" value="RNA_pol_sigma_r2"/>
</dbReference>
<evidence type="ECO:0000259" key="6">
    <source>
        <dbReference type="Pfam" id="PF08281"/>
    </source>
</evidence>